<keyword evidence="8" id="KW-1185">Reference proteome</keyword>
<dbReference type="PANTHER" id="PTHR45138:SF24">
    <property type="entry name" value="DIGUANYLATE CYCLASE DGCC-RELATED"/>
    <property type="match status" value="1"/>
</dbReference>
<evidence type="ECO:0000259" key="6">
    <source>
        <dbReference type="PROSITE" id="PS50887"/>
    </source>
</evidence>
<dbReference type="InterPro" id="IPR011110">
    <property type="entry name" value="Reg_prop"/>
</dbReference>
<evidence type="ECO:0000256" key="5">
    <source>
        <dbReference type="SAM" id="SignalP"/>
    </source>
</evidence>
<feature type="chain" id="PRO_5006391138" description="diguanylate cyclase" evidence="5">
    <location>
        <begin position="29"/>
        <end position="993"/>
    </location>
</feature>
<dbReference type="GO" id="GO:0016301">
    <property type="term" value="F:kinase activity"/>
    <property type="evidence" value="ECO:0007669"/>
    <property type="project" value="UniProtKB-KW"/>
</dbReference>
<keyword evidence="5" id="KW-0732">Signal</keyword>
<dbReference type="Pfam" id="PF07494">
    <property type="entry name" value="Reg_prop"/>
    <property type="match status" value="2"/>
</dbReference>
<feature type="transmembrane region" description="Helical" evidence="4">
    <location>
        <begin position="759"/>
        <end position="779"/>
    </location>
</feature>
<keyword evidence="4" id="KW-0812">Transmembrane</keyword>
<sequence>MRLPAGRRVSGALSLFLLLLMAAWPAWSQSSRTALNDYSRDLWTSRNGLPHNTLRDIAQTPDGHLWFATWEGLARYNGLDFTVFDRNSRPPVPDNGIGTLYVDRERALWVGDSRGNVTRFDQKGRWQQWRPPHGDAPAVMIEAMHKDSRDRLWLLYEGTGLGRLDPDGRFHHFLPPAALRDAVNFTHMAVDGRDRVWIGTFDGLLYLDVDGVIKRAPAAFDLPPGLAWPYLAPDHSLWVVAADHLYRMEGEHLVLKHRLPGVGQLTEMLLDRHGEVWVGTENNGLWRLGEKGAEHLRSTGALLDSRVISLLEDQEGSIWVGLNGGLLRLREALFNSYTHSDGLSGDFIRTLTEDANGALWIGSSSGLDRMLPDGRIEPVALRPGERQPSILALATGNRDDVWIGTRGEGVFHIDDRGRVQRYRPGEEVPRGNYRAIALAPDGRVWLGSAHGVLQLENGRAVPVVLPGMPRTVVLALSWLEDTLWIGTTEGVWRMQGGRAQKIDIAKLGDARAVYGFRQIDDAVWITSDRGLYRYTGNGLAHVGLQHGLPVDTVFELVPDALGNVWLSSNRGIWRTDAQQLQAVADGTRPRLEGVMYREIDGVASAQANGSSGPAAVRRRDGSIWVATAGGVTTVQPAALQRFQSRPPPTAVIENVRLDGEPLNWRSGEAKMIPGGLRVAVNYVGLSYLMSDRIRYRTRLEGLERDWVERGNQRGVEYVGLPPGNYALHVSAAHPDGRWSEGAALWQFTVQPLWWQRLDVHFAALLLVLLALYALFRYVIHRYEANNARLARLVEERTHDLKLQADHLLAANEEKSTLAERLREQAEAFERQAREDALTGLANRRAFDQTLAREMTRSSRNGQPLSLVVLDIDHFKNVNDTWSHGVGDEVLRKVGRLLRSGCRESDLAARLGGEEFALILSDTPLAEALRISERLRELFHAQPDWADIAGLHLTFSAGVVQLGAADQAPEQLYARADLALYRAKSEGRDRICEG</sequence>
<dbReference type="FunFam" id="3.30.70.270:FF:000001">
    <property type="entry name" value="Diguanylate cyclase domain protein"/>
    <property type="match status" value="1"/>
</dbReference>
<dbReference type="CDD" id="cd01949">
    <property type="entry name" value="GGDEF"/>
    <property type="match status" value="1"/>
</dbReference>
<dbReference type="SMART" id="SM00267">
    <property type="entry name" value="GGDEF"/>
    <property type="match status" value="1"/>
</dbReference>
<proteinExistence type="predicted"/>
<dbReference type="Gene3D" id="2.130.10.10">
    <property type="entry name" value="YVTN repeat-like/Quinoprotein amine dehydrogenase"/>
    <property type="match status" value="3"/>
</dbReference>
<protein>
    <recommendedName>
        <fullName evidence="2">diguanylate cyclase</fullName>
        <ecNumber evidence="2">2.7.7.65</ecNumber>
    </recommendedName>
</protein>
<dbReference type="PROSITE" id="PS50887">
    <property type="entry name" value="GGDEF"/>
    <property type="match status" value="1"/>
</dbReference>
<dbReference type="InterPro" id="IPR013783">
    <property type="entry name" value="Ig-like_fold"/>
</dbReference>
<dbReference type="InterPro" id="IPR015943">
    <property type="entry name" value="WD40/YVTN_repeat-like_dom_sf"/>
</dbReference>
<dbReference type="InterPro" id="IPR043128">
    <property type="entry name" value="Rev_trsase/Diguanyl_cyclase"/>
</dbReference>
<evidence type="ECO:0000256" key="4">
    <source>
        <dbReference type="SAM" id="Phobius"/>
    </source>
</evidence>
<dbReference type="GO" id="GO:0052621">
    <property type="term" value="F:diguanylate cyclase activity"/>
    <property type="evidence" value="ECO:0007669"/>
    <property type="project" value="UniProtKB-EC"/>
</dbReference>
<dbReference type="Pfam" id="PF00990">
    <property type="entry name" value="GGDEF"/>
    <property type="match status" value="1"/>
</dbReference>
<evidence type="ECO:0000313" key="8">
    <source>
        <dbReference type="Proteomes" id="UP000050836"/>
    </source>
</evidence>
<evidence type="ECO:0000256" key="1">
    <source>
        <dbReference type="ARBA" id="ARBA00001946"/>
    </source>
</evidence>
<dbReference type="GO" id="GO:0043709">
    <property type="term" value="P:cell adhesion involved in single-species biofilm formation"/>
    <property type="evidence" value="ECO:0007669"/>
    <property type="project" value="TreeGrafter"/>
</dbReference>
<evidence type="ECO:0000256" key="3">
    <source>
        <dbReference type="SAM" id="Coils"/>
    </source>
</evidence>
<dbReference type="AlphaFoldDB" id="A0A0R0AQG4"/>
<keyword evidence="7" id="KW-0418">Kinase</keyword>
<dbReference type="Proteomes" id="UP000050836">
    <property type="component" value="Unassembled WGS sequence"/>
</dbReference>
<dbReference type="NCBIfam" id="TIGR00254">
    <property type="entry name" value="GGDEF"/>
    <property type="match status" value="1"/>
</dbReference>
<dbReference type="Pfam" id="PF07495">
    <property type="entry name" value="Y_Y_Y"/>
    <property type="match status" value="1"/>
</dbReference>
<comment type="caution">
    <text evidence="7">The sequence shown here is derived from an EMBL/GenBank/DDBJ whole genome shotgun (WGS) entry which is preliminary data.</text>
</comment>
<dbReference type="SUPFAM" id="SSF63829">
    <property type="entry name" value="Calcium-dependent phosphotriesterase"/>
    <property type="match status" value="3"/>
</dbReference>
<dbReference type="InterPro" id="IPR029787">
    <property type="entry name" value="Nucleotide_cyclase"/>
</dbReference>
<gene>
    <name evidence="7" type="ORF">ARC78_06060</name>
</gene>
<reference evidence="7 8" key="1">
    <citation type="submission" date="2015-10" db="EMBL/GenBank/DDBJ databases">
        <title>Genome sequencing and analysis of members of genus Stenotrophomonas.</title>
        <authorList>
            <person name="Patil P.P."/>
            <person name="Midha S."/>
            <person name="Patil P.B."/>
        </authorList>
    </citation>
    <scope>NUCLEOTIDE SEQUENCE [LARGE SCALE GENOMIC DNA]</scope>
    <source>
        <strain evidence="7 8">JCM 9942</strain>
    </source>
</reference>
<organism evidence="7 8">
    <name type="scientific">Stenotrophomonas pictorum JCM 9942</name>
    <dbReference type="NCBI Taxonomy" id="1236960"/>
    <lineage>
        <taxon>Bacteria</taxon>
        <taxon>Pseudomonadati</taxon>
        <taxon>Pseudomonadota</taxon>
        <taxon>Gammaproteobacteria</taxon>
        <taxon>Lysobacterales</taxon>
        <taxon>Lysobacteraceae</taxon>
        <taxon>Stenotrophomonas</taxon>
    </lineage>
</organism>
<dbReference type="Gene3D" id="2.60.40.10">
    <property type="entry name" value="Immunoglobulins"/>
    <property type="match status" value="1"/>
</dbReference>
<keyword evidence="7" id="KW-0808">Transferase</keyword>
<accession>A0A0R0AQG4</accession>
<feature type="signal peptide" evidence="5">
    <location>
        <begin position="1"/>
        <end position="28"/>
    </location>
</feature>
<dbReference type="RefSeq" id="WP_057505789.1">
    <property type="nucleotide sequence ID" value="NZ_LLXS01000009.1"/>
</dbReference>
<name>A0A0R0AQG4_9GAMM</name>
<evidence type="ECO:0000256" key="2">
    <source>
        <dbReference type="ARBA" id="ARBA00012528"/>
    </source>
</evidence>
<dbReference type="GO" id="GO:1902201">
    <property type="term" value="P:negative regulation of bacterial-type flagellum-dependent cell motility"/>
    <property type="evidence" value="ECO:0007669"/>
    <property type="project" value="TreeGrafter"/>
</dbReference>
<dbReference type="PANTHER" id="PTHR45138">
    <property type="entry name" value="REGULATORY COMPONENTS OF SENSORY TRANSDUCTION SYSTEM"/>
    <property type="match status" value="1"/>
</dbReference>
<dbReference type="Gene3D" id="3.30.70.270">
    <property type="match status" value="1"/>
</dbReference>
<dbReference type="SUPFAM" id="SSF55073">
    <property type="entry name" value="Nucleotide cyclase"/>
    <property type="match status" value="1"/>
</dbReference>
<dbReference type="EMBL" id="LLXS01000009">
    <property type="protein sequence ID" value="KRG44170.1"/>
    <property type="molecule type" value="Genomic_DNA"/>
</dbReference>
<dbReference type="GO" id="GO:0005886">
    <property type="term" value="C:plasma membrane"/>
    <property type="evidence" value="ECO:0007669"/>
    <property type="project" value="TreeGrafter"/>
</dbReference>
<dbReference type="InterPro" id="IPR050469">
    <property type="entry name" value="Diguanylate_Cyclase"/>
</dbReference>
<keyword evidence="4" id="KW-1133">Transmembrane helix</keyword>
<evidence type="ECO:0000313" key="7">
    <source>
        <dbReference type="EMBL" id="KRG44170.1"/>
    </source>
</evidence>
<keyword evidence="4" id="KW-0472">Membrane</keyword>
<keyword evidence="3" id="KW-0175">Coiled coil</keyword>
<dbReference type="InterPro" id="IPR000160">
    <property type="entry name" value="GGDEF_dom"/>
</dbReference>
<feature type="coiled-coil region" evidence="3">
    <location>
        <begin position="811"/>
        <end position="838"/>
    </location>
</feature>
<dbReference type="EC" id="2.7.7.65" evidence="2"/>
<feature type="domain" description="GGDEF" evidence="6">
    <location>
        <begin position="862"/>
        <end position="993"/>
    </location>
</feature>
<comment type="cofactor">
    <cofactor evidence="1">
        <name>Mg(2+)</name>
        <dbReference type="ChEBI" id="CHEBI:18420"/>
    </cofactor>
</comment>
<dbReference type="InterPro" id="IPR011123">
    <property type="entry name" value="Y_Y_Y"/>
</dbReference>